<dbReference type="AlphaFoldDB" id="A0AA48I0U2"/>
<evidence type="ECO:0000256" key="1">
    <source>
        <dbReference type="SAM" id="MobiDB-lite"/>
    </source>
</evidence>
<dbReference type="GeneID" id="85493010"/>
<name>A0AA48I0U2_9TREE</name>
<protein>
    <submittedName>
        <fullName evidence="2">Uncharacterized protein</fullName>
    </submittedName>
</protein>
<evidence type="ECO:0000313" key="2">
    <source>
        <dbReference type="EMBL" id="BEI89139.1"/>
    </source>
</evidence>
<organism evidence="2 3">
    <name type="scientific">Cutaneotrichosporon cavernicola</name>
    <dbReference type="NCBI Taxonomy" id="279322"/>
    <lineage>
        <taxon>Eukaryota</taxon>
        <taxon>Fungi</taxon>
        <taxon>Dikarya</taxon>
        <taxon>Basidiomycota</taxon>
        <taxon>Agaricomycotina</taxon>
        <taxon>Tremellomycetes</taxon>
        <taxon>Trichosporonales</taxon>
        <taxon>Trichosporonaceae</taxon>
        <taxon>Cutaneotrichosporon</taxon>
    </lineage>
</organism>
<accession>A0AA48I0U2</accession>
<dbReference type="Proteomes" id="UP001233271">
    <property type="component" value="Chromosome 2"/>
</dbReference>
<reference evidence="2" key="1">
    <citation type="journal article" date="2023" name="BMC Genomics">
        <title>Chromosome-level genome assemblies of Cutaneotrichosporon spp. (Trichosporonales, Basidiomycota) reveal imbalanced evolution between nucleotide sequences and chromosome synteny.</title>
        <authorList>
            <person name="Kobayashi Y."/>
            <person name="Kayamori A."/>
            <person name="Aoki K."/>
            <person name="Shiwa Y."/>
            <person name="Matsutani M."/>
            <person name="Fujita N."/>
            <person name="Sugita T."/>
            <person name="Iwasaki W."/>
            <person name="Tanaka N."/>
            <person name="Takashima M."/>
        </authorList>
    </citation>
    <scope>NUCLEOTIDE SEQUENCE</scope>
    <source>
        <strain evidence="2">HIS019</strain>
    </source>
</reference>
<dbReference type="KEGG" id="ccac:CcaHIS019_0205010"/>
<proteinExistence type="predicted"/>
<feature type="region of interest" description="Disordered" evidence="1">
    <location>
        <begin position="1"/>
        <end position="84"/>
    </location>
</feature>
<dbReference type="RefSeq" id="XP_060454405.1">
    <property type="nucleotide sequence ID" value="XM_060597519.1"/>
</dbReference>
<keyword evidence="3" id="KW-1185">Reference proteome</keyword>
<gene>
    <name evidence="2" type="ORF">CcaverHIS019_0205010</name>
</gene>
<feature type="compositionally biased region" description="Low complexity" evidence="1">
    <location>
        <begin position="33"/>
        <end position="52"/>
    </location>
</feature>
<evidence type="ECO:0000313" key="3">
    <source>
        <dbReference type="Proteomes" id="UP001233271"/>
    </source>
</evidence>
<dbReference type="EMBL" id="AP028213">
    <property type="protein sequence ID" value="BEI89139.1"/>
    <property type="molecule type" value="Genomic_DNA"/>
</dbReference>
<sequence>MGTITPPPSNRGTPARLDAPQEASMEVDSVPQSPITGPSSATSAPTTDIPSPVKGSDTEDDDGPVASNNPVAPEEESAGPAVNDLLTTGWLSKSRKSRDMFDGHIVDRWNAEFGDLFDLSDAAP</sequence>